<keyword evidence="5" id="KW-1185">Reference proteome</keyword>
<dbReference type="KEGG" id="gtt:GUITHDRAFT_105502"/>
<feature type="compositionally biased region" description="Basic and acidic residues" evidence="1">
    <location>
        <begin position="193"/>
        <end position="209"/>
    </location>
</feature>
<feature type="compositionally biased region" description="Basic and acidic residues" evidence="1">
    <location>
        <begin position="222"/>
        <end position="231"/>
    </location>
</feature>
<dbReference type="PaxDb" id="55529-EKX48878"/>
<dbReference type="RefSeq" id="XP_005835858.1">
    <property type="nucleotide sequence ID" value="XM_005835801.1"/>
</dbReference>
<dbReference type="GeneID" id="17305499"/>
<dbReference type="Pfam" id="PF08325">
    <property type="entry name" value="WLM"/>
    <property type="match status" value="1"/>
</dbReference>
<dbReference type="PANTHER" id="PTHR46622">
    <property type="entry name" value="DNA-DEPENDENT METALLOPROTEASE WSS1"/>
    <property type="match status" value="1"/>
</dbReference>
<evidence type="ECO:0000256" key="1">
    <source>
        <dbReference type="SAM" id="MobiDB-lite"/>
    </source>
</evidence>
<sequence length="237" mass="26751">MMKASTERKELSCFRQIVVLDKCDKDTARSMLVKAAKQVEPIMVKRNWSVGTLREFLPRDRKLLGLNENRGETISIRLRGSGDNGRFLEYHDVLGTLLHELVHNEVGPHNQRFYVLLQQLEEETESLMARGIVGVGPFECEGRRCGGRQEQRNMREAMLTAALKRKRQRDLMGSGRLGGSDNCGMHVRELAGRAAARRAEDDQTCRTRGEEEEDGGATSKRGRAEPLKEVIDLTGED</sequence>
<evidence type="ECO:0000313" key="4">
    <source>
        <dbReference type="EnsemblProtists" id="EKX48878"/>
    </source>
</evidence>
<organism evidence="3">
    <name type="scientific">Guillardia theta (strain CCMP2712)</name>
    <name type="common">Cryptophyte</name>
    <dbReference type="NCBI Taxonomy" id="905079"/>
    <lineage>
        <taxon>Eukaryota</taxon>
        <taxon>Cryptophyceae</taxon>
        <taxon>Pyrenomonadales</taxon>
        <taxon>Geminigeraceae</taxon>
        <taxon>Guillardia</taxon>
    </lineage>
</organism>
<dbReference type="OMA" id="PHNQAFY"/>
<dbReference type="eggNOG" id="KOG1558">
    <property type="taxonomic scope" value="Eukaryota"/>
</dbReference>
<gene>
    <name evidence="3" type="ORF">GUITHDRAFT_105502</name>
</gene>
<dbReference type="STRING" id="905079.L1JK37"/>
<accession>L1JK37</accession>
<dbReference type="InterPro" id="IPR013536">
    <property type="entry name" value="WLM_dom"/>
</dbReference>
<dbReference type="EMBL" id="JH992984">
    <property type="protein sequence ID" value="EKX48878.1"/>
    <property type="molecule type" value="Genomic_DNA"/>
</dbReference>
<evidence type="ECO:0000259" key="2">
    <source>
        <dbReference type="PROSITE" id="PS51397"/>
    </source>
</evidence>
<dbReference type="GO" id="GO:0008237">
    <property type="term" value="F:metallopeptidase activity"/>
    <property type="evidence" value="ECO:0007669"/>
    <property type="project" value="TreeGrafter"/>
</dbReference>
<dbReference type="GO" id="GO:0005634">
    <property type="term" value="C:nucleus"/>
    <property type="evidence" value="ECO:0007669"/>
    <property type="project" value="TreeGrafter"/>
</dbReference>
<evidence type="ECO:0000313" key="5">
    <source>
        <dbReference type="Proteomes" id="UP000011087"/>
    </source>
</evidence>
<feature type="domain" description="WLM" evidence="2">
    <location>
        <begin position="5"/>
        <end position="200"/>
    </location>
</feature>
<feature type="region of interest" description="Disordered" evidence="1">
    <location>
        <begin position="193"/>
        <end position="237"/>
    </location>
</feature>
<evidence type="ECO:0000313" key="3">
    <source>
        <dbReference type="EMBL" id="EKX48878.1"/>
    </source>
</evidence>
<dbReference type="AlphaFoldDB" id="L1JK37"/>
<dbReference type="GO" id="GO:0006281">
    <property type="term" value="P:DNA repair"/>
    <property type="evidence" value="ECO:0007669"/>
    <property type="project" value="TreeGrafter"/>
</dbReference>
<dbReference type="Proteomes" id="UP000011087">
    <property type="component" value="Unassembled WGS sequence"/>
</dbReference>
<dbReference type="InterPro" id="IPR053000">
    <property type="entry name" value="WSS1-like_metalloprotease"/>
</dbReference>
<reference evidence="5" key="2">
    <citation type="submission" date="2012-11" db="EMBL/GenBank/DDBJ databases">
        <authorList>
            <person name="Kuo A."/>
            <person name="Curtis B.A."/>
            <person name="Tanifuji G."/>
            <person name="Burki F."/>
            <person name="Gruber A."/>
            <person name="Irimia M."/>
            <person name="Maruyama S."/>
            <person name="Arias M.C."/>
            <person name="Ball S.G."/>
            <person name="Gile G.H."/>
            <person name="Hirakawa Y."/>
            <person name="Hopkins J.F."/>
            <person name="Rensing S.A."/>
            <person name="Schmutz J."/>
            <person name="Symeonidi A."/>
            <person name="Elias M."/>
            <person name="Eveleigh R.J."/>
            <person name="Herman E.K."/>
            <person name="Klute M.J."/>
            <person name="Nakayama T."/>
            <person name="Obornik M."/>
            <person name="Reyes-Prieto A."/>
            <person name="Armbrust E.V."/>
            <person name="Aves S.J."/>
            <person name="Beiko R.G."/>
            <person name="Coutinho P."/>
            <person name="Dacks J.B."/>
            <person name="Durnford D.G."/>
            <person name="Fast N.M."/>
            <person name="Green B.R."/>
            <person name="Grisdale C."/>
            <person name="Hempe F."/>
            <person name="Henrissat B."/>
            <person name="Hoppner M.P."/>
            <person name="Ishida K.-I."/>
            <person name="Kim E."/>
            <person name="Koreny L."/>
            <person name="Kroth P.G."/>
            <person name="Liu Y."/>
            <person name="Malik S.-B."/>
            <person name="Maier U.G."/>
            <person name="McRose D."/>
            <person name="Mock T."/>
            <person name="Neilson J.A."/>
            <person name="Onodera N.T."/>
            <person name="Poole A.M."/>
            <person name="Pritham E.J."/>
            <person name="Richards T.A."/>
            <person name="Rocap G."/>
            <person name="Roy S.W."/>
            <person name="Sarai C."/>
            <person name="Schaack S."/>
            <person name="Shirato S."/>
            <person name="Slamovits C.H."/>
            <person name="Spencer D.F."/>
            <person name="Suzuki S."/>
            <person name="Worden A.Z."/>
            <person name="Zauner S."/>
            <person name="Barry K."/>
            <person name="Bell C."/>
            <person name="Bharti A.K."/>
            <person name="Crow J.A."/>
            <person name="Grimwood J."/>
            <person name="Kramer R."/>
            <person name="Lindquist E."/>
            <person name="Lucas S."/>
            <person name="Salamov A."/>
            <person name="McFadden G.I."/>
            <person name="Lane C.E."/>
            <person name="Keeling P.J."/>
            <person name="Gray M.W."/>
            <person name="Grigoriev I.V."/>
            <person name="Archibald J.M."/>
        </authorList>
    </citation>
    <scope>NUCLEOTIDE SEQUENCE</scope>
    <source>
        <strain evidence="5">CCMP2712</strain>
    </source>
</reference>
<dbReference type="PANTHER" id="PTHR46622:SF1">
    <property type="entry name" value="DNA-DEPENDENT METALLOPROTEASE WSS1"/>
    <property type="match status" value="1"/>
</dbReference>
<name>L1JK37_GUITC</name>
<reference evidence="4" key="3">
    <citation type="submission" date="2015-06" db="UniProtKB">
        <authorList>
            <consortium name="EnsemblProtists"/>
        </authorList>
    </citation>
    <scope>IDENTIFICATION</scope>
</reference>
<dbReference type="OrthoDB" id="261960at2759"/>
<proteinExistence type="predicted"/>
<dbReference type="HOGENOM" id="CLU_023057_3_1_1"/>
<dbReference type="EnsemblProtists" id="EKX48878">
    <property type="protein sequence ID" value="EKX48878"/>
    <property type="gene ID" value="GUITHDRAFT_105502"/>
</dbReference>
<protein>
    <recommendedName>
        <fullName evidence="2">WLM domain-containing protein</fullName>
    </recommendedName>
</protein>
<dbReference type="PROSITE" id="PS51397">
    <property type="entry name" value="WLM"/>
    <property type="match status" value="1"/>
</dbReference>
<reference evidence="3 5" key="1">
    <citation type="journal article" date="2012" name="Nature">
        <title>Algal genomes reveal evolutionary mosaicism and the fate of nucleomorphs.</title>
        <authorList>
            <consortium name="DOE Joint Genome Institute"/>
            <person name="Curtis B.A."/>
            <person name="Tanifuji G."/>
            <person name="Burki F."/>
            <person name="Gruber A."/>
            <person name="Irimia M."/>
            <person name="Maruyama S."/>
            <person name="Arias M.C."/>
            <person name="Ball S.G."/>
            <person name="Gile G.H."/>
            <person name="Hirakawa Y."/>
            <person name="Hopkins J.F."/>
            <person name="Kuo A."/>
            <person name="Rensing S.A."/>
            <person name="Schmutz J."/>
            <person name="Symeonidi A."/>
            <person name="Elias M."/>
            <person name="Eveleigh R.J."/>
            <person name="Herman E.K."/>
            <person name="Klute M.J."/>
            <person name="Nakayama T."/>
            <person name="Obornik M."/>
            <person name="Reyes-Prieto A."/>
            <person name="Armbrust E.V."/>
            <person name="Aves S.J."/>
            <person name="Beiko R.G."/>
            <person name="Coutinho P."/>
            <person name="Dacks J.B."/>
            <person name="Durnford D.G."/>
            <person name="Fast N.M."/>
            <person name="Green B.R."/>
            <person name="Grisdale C.J."/>
            <person name="Hempel F."/>
            <person name="Henrissat B."/>
            <person name="Hoppner M.P."/>
            <person name="Ishida K."/>
            <person name="Kim E."/>
            <person name="Koreny L."/>
            <person name="Kroth P.G."/>
            <person name="Liu Y."/>
            <person name="Malik S.B."/>
            <person name="Maier U.G."/>
            <person name="McRose D."/>
            <person name="Mock T."/>
            <person name="Neilson J.A."/>
            <person name="Onodera N.T."/>
            <person name="Poole A.M."/>
            <person name="Pritham E.J."/>
            <person name="Richards T.A."/>
            <person name="Rocap G."/>
            <person name="Roy S.W."/>
            <person name="Sarai C."/>
            <person name="Schaack S."/>
            <person name="Shirato S."/>
            <person name="Slamovits C.H."/>
            <person name="Spencer D.F."/>
            <person name="Suzuki S."/>
            <person name="Worden A.Z."/>
            <person name="Zauner S."/>
            <person name="Barry K."/>
            <person name="Bell C."/>
            <person name="Bharti A.K."/>
            <person name="Crow J.A."/>
            <person name="Grimwood J."/>
            <person name="Kramer R."/>
            <person name="Lindquist E."/>
            <person name="Lucas S."/>
            <person name="Salamov A."/>
            <person name="McFadden G.I."/>
            <person name="Lane C.E."/>
            <person name="Keeling P.J."/>
            <person name="Gray M.W."/>
            <person name="Grigoriev I.V."/>
            <person name="Archibald J.M."/>
        </authorList>
    </citation>
    <scope>NUCLEOTIDE SEQUENCE</scope>
    <source>
        <strain evidence="3 5">CCMP2712</strain>
    </source>
</reference>